<sequence>MWRAFWAQNIHFSLEVFVALVAFSAGWIFLDSWLFKKEKKMALRAGGFFLYALASIIHAAAAEEALLFLPFGIAKASGLALIIWSMLLEPIQPLPGSAKAKVAAVTVTIPTEKLGGLLAVLKLAIAPFFAAVSATLSLVISTLYFRLAGVGLEKQQVPAFKAFLLLAVAEAVSFFSIFSTSANIFISKFVSIYGPLWSVEHLIKLVAFVVLGVWVWGYLRFRLREEIFIIFVSVTLGVFLFTTLAFTTLLLQNLQRDALKKLETDVKVLDFAIERLQAEALSDARAVSSNADVVEALKAGDRDKLFTLAQSFLVSMETDFLAITNDAAEVLVRAEDKERSGDSLSDNLAVMNALLERPLVTVVKREGVLTPQVFIEAAVPVKGSGVLGAALTGFIVDDAFVDRVKEITGLDVTVFGGNERSATTFLAPDEKSRELGTLE</sequence>
<organism evidence="3 4">
    <name type="scientific">candidate division WWE3 bacterium CG_4_9_14_0_2_um_filter_48_10</name>
    <dbReference type="NCBI Taxonomy" id="1975078"/>
    <lineage>
        <taxon>Bacteria</taxon>
        <taxon>Katanobacteria</taxon>
    </lineage>
</organism>
<dbReference type="InterPro" id="IPR029151">
    <property type="entry name" value="Sensor-like_sf"/>
</dbReference>
<dbReference type="Pfam" id="PF14827">
    <property type="entry name" value="dCache_3"/>
    <property type="match status" value="1"/>
</dbReference>
<dbReference type="SUPFAM" id="SSF103190">
    <property type="entry name" value="Sensory domain-like"/>
    <property type="match status" value="1"/>
</dbReference>
<dbReference type="Proteomes" id="UP000228781">
    <property type="component" value="Unassembled WGS sequence"/>
</dbReference>
<feature type="transmembrane region" description="Helical" evidence="1">
    <location>
        <begin position="227"/>
        <end position="251"/>
    </location>
</feature>
<gene>
    <name evidence="3" type="ORF">CO059_02915</name>
</gene>
<feature type="transmembrane region" description="Helical" evidence="1">
    <location>
        <begin position="165"/>
        <end position="190"/>
    </location>
</feature>
<feature type="transmembrane region" description="Helical" evidence="1">
    <location>
        <begin position="123"/>
        <end position="145"/>
    </location>
</feature>
<protein>
    <recommendedName>
        <fullName evidence="2">Double Cache domain-containing protein</fullName>
    </recommendedName>
</protein>
<feature type="domain" description="Double Cache" evidence="2">
    <location>
        <begin position="257"/>
        <end position="424"/>
    </location>
</feature>
<comment type="caution">
    <text evidence="3">The sequence shown here is derived from an EMBL/GenBank/DDBJ whole genome shotgun (WGS) entry which is preliminary data.</text>
</comment>
<feature type="non-terminal residue" evidence="3">
    <location>
        <position position="439"/>
    </location>
</feature>
<keyword evidence="1" id="KW-1133">Transmembrane helix</keyword>
<feature type="transmembrane region" description="Helical" evidence="1">
    <location>
        <begin position="67"/>
        <end position="87"/>
    </location>
</feature>
<proteinExistence type="predicted"/>
<keyword evidence="1" id="KW-0472">Membrane</keyword>
<dbReference type="InterPro" id="IPR029150">
    <property type="entry name" value="dCache_3"/>
</dbReference>
<evidence type="ECO:0000313" key="4">
    <source>
        <dbReference type="Proteomes" id="UP000228781"/>
    </source>
</evidence>
<evidence type="ECO:0000313" key="3">
    <source>
        <dbReference type="EMBL" id="PJC22074.1"/>
    </source>
</evidence>
<feature type="transmembrane region" description="Helical" evidence="1">
    <location>
        <begin position="12"/>
        <end position="30"/>
    </location>
</feature>
<name>A0A2M8EI14_UNCKA</name>
<dbReference type="AlphaFoldDB" id="A0A2M8EI14"/>
<dbReference type="Gene3D" id="3.30.450.20">
    <property type="entry name" value="PAS domain"/>
    <property type="match status" value="1"/>
</dbReference>
<feature type="transmembrane region" description="Helical" evidence="1">
    <location>
        <begin position="202"/>
        <end position="221"/>
    </location>
</feature>
<reference evidence="4" key="1">
    <citation type="submission" date="2017-09" db="EMBL/GenBank/DDBJ databases">
        <title>Depth-based differentiation of microbial function through sediment-hosted aquifers and enrichment of novel symbionts in the deep terrestrial subsurface.</title>
        <authorList>
            <person name="Probst A.J."/>
            <person name="Ladd B."/>
            <person name="Jarett J.K."/>
            <person name="Geller-Mcgrath D.E."/>
            <person name="Sieber C.M.K."/>
            <person name="Emerson J.B."/>
            <person name="Anantharaman K."/>
            <person name="Thomas B.C."/>
            <person name="Malmstrom R."/>
            <person name="Stieglmeier M."/>
            <person name="Klingl A."/>
            <person name="Woyke T."/>
            <person name="Ryan C.M."/>
            <person name="Banfield J.F."/>
        </authorList>
    </citation>
    <scope>NUCLEOTIDE SEQUENCE [LARGE SCALE GENOMIC DNA]</scope>
</reference>
<dbReference type="EMBL" id="PFSK01000044">
    <property type="protein sequence ID" value="PJC22074.1"/>
    <property type="molecule type" value="Genomic_DNA"/>
</dbReference>
<evidence type="ECO:0000256" key="1">
    <source>
        <dbReference type="SAM" id="Phobius"/>
    </source>
</evidence>
<evidence type="ECO:0000259" key="2">
    <source>
        <dbReference type="Pfam" id="PF14827"/>
    </source>
</evidence>
<feature type="transmembrane region" description="Helical" evidence="1">
    <location>
        <begin position="42"/>
        <end position="61"/>
    </location>
</feature>
<accession>A0A2M8EI14</accession>
<keyword evidence="1" id="KW-0812">Transmembrane</keyword>